<reference evidence="2 3" key="1">
    <citation type="submission" date="2018-05" db="EMBL/GenBank/DDBJ databases">
        <title>Genomic Encyclopedia of Type Strains, Phase IV (KMG-IV): sequencing the most valuable type-strain genomes for metagenomic binning, comparative biology and taxonomic classification.</title>
        <authorList>
            <person name="Goeker M."/>
        </authorList>
    </citation>
    <scope>NUCLEOTIDE SEQUENCE [LARGE SCALE GENOMIC DNA]</scope>
    <source>
        <strain evidence="2 3">DSM 3183</strain>
    </source>
</reference>
<dbReference type="InterPro" id="IPR029058">
    <property type="entry name" value="AB_hydrolase_fold"/>
</dbReference>
<dbReference type="PRINTS" id="PR00111">
    <property type="entry name" value="ABHYDROLASE"/>
</dbReference>
<dbReference type="Gene3D" id="3.40.50.1820">
    <property type="entry name" value="alpha/beta hydrolase"/>
    <property type="match status" value="1"/>
</dbReference>
<dbReference type="Proteomes" id="UP000248014">
    <property type="component" value="Unassembled WGS sequence"/>
</dbReference>
<accession>A0A2V3V7K7</accession>
<dbReference type="PANTHER" id="PTHR43194">
    <property type="entry name" value="HYDROLASE ALPHA/BETA FOLD FAMILY"/>
    <property type="match status" value="1"/>
</dbReference>
<dbReference type="EMBL" id="QJJM01000004">
    <property type="protein sequence ID" value="PXW77756.1"/>
    <property type="molecule type" value="Genomic_DNA"/>
</dbReference>
<proteinExistence type="predicted"/>
<dbReference type="PANTHER" id="PTHR43194:SF2">
    <property type="entry name" value="PEROXISOMAL MEMBRANE PROTEIN LPX1"/>
    <property type="match status" value="1"/>
</dbReference>
<protein>
    <submittedName>
        <fullName evidence="2">Pimeloyl-ACP methyl ester carboxylesterase</fullName>
    </submittedName>
</protein>
<keyword evidence="3" id="KW-1185">Reference proteome</keyword>
<name>A0A2V3V7K7_9SPHN</name>
<dbReference type="InterPro" id="IPR050228">
    <property type="entry name" value="Carboxylesterase_BioH"/>
</dbReference>
<feature type="domain" description="AB hydrolase-1" evidence="1">
    <location>
        <begin position="27"/>
        <end position="251"/>
    </location>
</feature>
<evidence type="ECO:0000313" key="3">
    <source>
        <dbReference type="Proteomes" id="UP000248014"/>
    </source>
</evidence>
<dbReference type="RefSeq" id="WP_167398456.1">
    <property type="nucleotide sequence ID" value="NZ_QJJM01000004.1"/>
</dbReference>
<evidence type="ECO:0000313" key="2">
    <source>
        <dbReference type="EMBL" id="PXW77756.1"/>
    </source>
</evidence>
<dbReference type="AlphaFoldDB" id="A0A2V3V7K7"/>
<gene>
    <name evidence="2" type="ORF">C7451_104252</name>
</gene>
<dbReference type="SUPFAM" id="SSF53474">
    <property type="entry name" value="alpha/beta-Hydrolases"/>
    <property type="match status" value="1"/>
</dbReference>
<comment type="caution">
    <text evidence="2">The sequence shown here is derived from an EMBL/GenBank/DDBJ whole genome shotgun (WGS) entry which is preliminary data.</text>
</comment>
<evidence type="ECO:0000259" key="1">
    <source>
        <dbReference type="Pfam" id="PF12697"/>
    </source>
</evidence>
<dbReference type="Pfam" id="PF12697">
    <property type="entry name" value="Abhydrolase_6"/>
    <property type="match status" value="1"/>
</dbReference>
<organism evidence="2 3">
    <name type="scientific">Blastomonas natatoria</name>
    <dbReference type="NCBI Taxonomy" id="34015"/>
    <lineage>
        <taxon>Bacteria</taxon>
        <taxon>Pseudomonadati</taxon>
        <taxon>Pseudomonadota</taxon>
        <taxon>Alphaproteobacteria</taxon>
        <taxon>Sphingomonadales</taxon>
        <taxon>Sphingomonadaceae</taxon>
        <taxon>Blastomonas</taxon>
    </lineage>
</organism>
<dbReference type="InterPro" id="IPR000073">
    <property type="entry name" value="AB_hydrolase_1"/>
</dbReference>
<sequence>MHTSGNVNGTAWIARGAAQDCKPSLMLIHGAGGNSAGWWQQFDVFAADRHVLAIDLPGFGCSQQLAPGSDFVAAMVQAVIDVLAENGVRSADLVCQSLGGWAGLRAALNRPDLVHSLVLCCTLAGVAHPPGLAAFRDATARMDARGPAALGLQPAFEAAQPARALLYRHISAANRPLDPALAQSLFAPDVLISRTRLAALGLPVTLIMGENDPIWPPASLTGMLDEAGAREFVIPKAGHSPYFEQPDDFNALLTQILASAA</sequence>